<dbReference type="Pfam" id="PF10342">
    <property type="entry name" value="Kre9_KNH"/>
    <property type="match status" value="1"/>
</dbReference>
<feature type="domain" description="Yeast cell wall synthesis Kre9/Knh1-like N-terminal" evidence="4">
    <location>
        <begin position="50"/>
        <end position="133"/>
    </location>
</feature>
<dbReference type="Proteomes" id="UP001176059">
    <property type="component" value="Unassembled WGS sequence"/>
</dbReference>
<feature type="region of interest" description="Disordered" evidence="2">
    <location>
        <begin position="136"/>
        <end position="179"/>
    </location>
</feature>
<dbReference type="AlphaFoldDB" id="A0AA38N3V7"/>
<accession>A0AA38N3V7</accession>
<keyword evidence="6" id="KW-1185">Reference proteome</keyword>
<gene>
    <name evidence="5" type="ORF">DFJ43DRAFT_1037326</name>
</gene>
<protein>
    <submittedName>
        <fullName evidence="5">Mitochondrial developmentally regulated MAPK-interacting protein</fullName>
    </submittedName>
</protein>
<evidence type="ECO:0000256" key="3">
    <source>
        <dbReference type="SAM" id="SignalP"/>
    </source>
</evidence>
<organism evidence="5 6">
    <name type="scientific">Lentinula guzmanii</name>
    <dbReference type="NCBI Taxonomy" id="2804957"/>
    <lineage>
        <taxon>Eukaryota</taxon>
        <taxon>Fungi</taxon>
        <taxon>Dikarya</taxon>
        <taxon>Basidiomycota</taxon>
        <taxon>Agaricomycotina</taxon>
        <taxon>Agaricomycetes</taxon>
        <taxon>Agaricomycetidae</taxon>
        <taxon>Agaricales</taxon>
        <taxon>Marasmiineae</taxon>
        <taxon>Omphalotaceae</taxon>
        <taxon>Lentinula</taxon>
    </lineage>
</organism>
<evidence type="ECO:0000313" key="6">
    <source>
        <dbReference type="Proteomes" id="UP001176059"/>
    </source>
</evidence>
<reference evidence="5" key="2">
    <citation type="journal article" date="2023" name="Proc. Natl. Acad. Sci. U.S.A.">
        <title>A global phylogenomic analysis of the shiitake genus Lentinula.</title>
        <authorList>
            <person name="Sierra-Patev S."/>
            <person name="Min B."/>
            <person name="Naranjo-Ortiz M."/>
            <person name="Looney B."/>
            <person name="Konkel Z."/>
            <person name="Slot J.C."/>
            <person name="Sakamoto Y."/>
            <person name="Steenwyk J.L."/>
            <person name="Rokas A."/>
            <person name="Carro J."/>
            <person name="Camarero S."/>
            <person name="Ferreira P."/>
            <person name="Molpeceres G."/>
            <person name="Ruiz-Duenas F.J."/>
            <person name="Serrano A."/>
            <person name="Henrissat B."/>
            <person name="Drula E."/>
            <person name="Hughes K.W."/>
            <person name="Mata J.L."/>
            <person name="Ishikawa N.K."/>
            <person name="Vargas-Isla R."/>
            <person name="Ushijima S."/>
            <person name="Smith C.A."/>
            <person name="Donoghue J."/>
            <person name="Ahrendt S."/>
            <person name="Andreopoulos W."/>
            <person name="He G."/>
            <person name="LaButti K."/>
            <person name="Lipzen A."/>
            <person name="Ng V."/>
            <person name="Riley R."/>
            <person name="Sandor L."/>
            <person name="Barry K."/>
            <person name="Martinez A.T."/>
            <person name="Xiao Y."/>
            <person name="Gibbons J.G."/>
            <person name="Terashima K."/>
            <person name="Grigoriev I.V."/>
            <person name="Hibbett D."/>
        </authorList>
    </citation>
    <scope>NUCLEOTIDE SEQUENCE</scope>
    <source>
        <strain evidence="5">ET3784</strain>
    </source>
</reference>
<evidence type="ECO:0000256" key="2">
    <source>
        <dbReference type="SAM" id="MobiDB-lite"/>
    </source>
</evidence>
<reference evidence="5" key="1">
    <citation type="submission" date="2022-08" db="EMBL/GenBank/DDBJ databases">
        <authorList>
            <consortium name="DOE Joint Genome Institute"/>
            <person name="Min B."/>
            <person name="Sierra-Patev S."/>
            <person name="Naranjo-Ortiz M."/>
            <person name="Looney B."/>
            <person name="Konkel Z."/>
            <person name="Slot J.C."/>
            <person name="Sakamoto Y."/>
            <person name="Steenwyk J.L."/>
            <person name="Rokas A."/>
            <person name="Carro J."/>
            <person name="Camarero S."/>
            <person name="Ferreira P."/>
            <person name="Molpeceres G."/>
            <person name="Ruiz-duenas F.J."/>
            <person name="Serrano A."/>
            <person name="Henrissat B."/>
            <person name="Drula E."/>
            <person name="Hughes K.W."/>
            <person name="Mata J.L."/>
            <person name="Ishikawa N.K."/>
            <person name="Vargas-Isla R."/>
            <person name="Ushijima S."/>
            <person name="Smith C.A."/>
            <person name="Ahrendt S."/>
            <person name="Andreopoulos W."/>
            <person name="He G."/>
            <person name="LaButti K."/>
            <person name="Lipzen A."/>
            <person name="Ng V."/>
            <person name="Riley R."/>
            <person name="Sandor L."/>
            <person name="Barry K."/>
            <person name="Martinez A.T."/>
            <person name="Xiao Y."/>
            <person name="Gibbons J.G."/>
            <person name="Terashima K."/>
            <person name="Hibbett D.S."/>
            <person name="Grigoriev I.V."/>
        </authorList>
    </citation>
    <scope>NUCLEOTIDE SEQUENCE</scope>
    <source>
        <strain evidence="5">ET3784</strain>
    </source>
</reference>
<dbReference type="InterPro" id="IPR018466">
    <property type="entry name" value="Kre9/Knh1-like_N"/>
</dbReference>
<sequence length="204" mass="20458">MRASLAAVALFPAYALATFSISSPSSTEFWVFNTSYVLITCLKISWLTAFSKNDSNSINWTSTAGDPDSFNIDIINLDNATLNGAFSIASGVANNLSFEVTDVTLVPGDNYICQFVNSSNITQVFVNSSTFSVKPAGTTPAPPVSSSAASSSGSSGSATSGTSGSSTASGSAASASTSNGASTLLTTKSAVIAAGVMGLAALAI</sequence>
<dbReference type="EMBL" id="JANVFO010000011">
    <property type="protein sequence ID" value="KAJ3735018.1"/>
    <property type="molecule type" value="Genomic_DNA"/>
</dbReference>
<evidence type="ECO:0000259" key="4">
    <source>
        <dbReference type="Pfam" id="PF10342"/>
    </source>
</evidence>
<keyword evidence="1 3" id="KW-0732">Signal</keyword>
<name>A0AA38N3V7_9AGAR</name>
<comment type="caution">
    <text evidence="5">The sequence shown here is derived from an EMBL/GenBank/DDBJ whole genome shotgun (WGS) entry which is preliminary data.</text>
</comment>
<feature type="chain" id="PRO_5041340900" evidence="3">
    <location>
        <begin position="18"/>
        <end position="204"/>
    </location>
</feature>
<feature type="signal peptide" evidence="3">
    <location>
        <begin position="1"/>
        <end position="17"/>
    </location>
</feature>
<evidence type="ECO:0000256" key="1">
    <source>
        <dbReference type="ARBA" id="ARBA00022729"/>
    </source>
</evidence>
<proteinExistence type="predicted"/>
<evidence type="ECO:0000313" key="5">
    <source>
        <dbReference type="EMBL" id="KAJ3735018.1"/>
    </source>
</evidence>